<keyword evidence="3" id="KW-1133">Transmembrane helix</keyword>
<evidence type="ECO:0000256" key="3">
    <source>
        <dbReference type="SAM" id="Phobius"/>
    </source>
</evidence>
<organism evidence="4">
    <name type="scientific">Ditylum brightwellii</name>
    <dbReference type="NCBI Taxonomy" id="49249"/>
    <lineage>
        <taxon>Eukaryota</taxon>
        <taxon>Sar</taxon>
        <taxon>Stramenopiles</taxon>
        <taxon>Ochrophyta</taxon>
        <taxon>Bacillariophyta</taxon>
        <taxon>Mediophyceae</taxon>
        <taxon>Lithodesmiophycidae</taxon>
        <taxon>Lithodesmiales</taxon>
        <taxon>Lithodesmiaceae</taxon>
        <taxon>Ditylum</taxon>
    </lineage>
</organism>
<name>A0A6V2FCH7_9STRA</name>
<gene>
    <name evidence="4" type="ORF">DBRI00130_LOCUS15346</name>
</gene>
<keyword evidence="3" id="KW-0812">Transmembrane</keyword>
<proteinExistence type="predicted"/>
<accession>A0A6V2FCH7</accession>
<dbReference type="EMBL" id="HBNS01019280">
    <property type="protein sequence ID" value="CAE4608030.1"/>
    <property type="molecule type" value="Transcribed_RNA"/>
</dbReference>
<feature type="transmembrane region" description="Helical" evidence="3">
    <location>
        <begin position="83"/>
        <end position="106"/>
    </location>
</feature>
<dbReference type="AlphaFoldDB" id="A0A6V2FCH7"/>
<feature type="compositionally biased region" description="Basic and acidic residues" evidence="2">
    <location>
        <begin position="298"/>
        <end position="318"/>
    </location>
</feature>
<keyword evidence="1" id="KW-0175">Coiled coil</keyword>
<protein>
    <submittedName>
        <fullName evidence="4">Uncharacterized protein</fullName>
    </submittedName>
</protein>
<feature type="coiled-coil region" evidence="1">
    <location>
        <begin position="124"/>
        <end position="158"/>
    </location>
</feature>
<feature type="transmembrane region" description="Helical" evidence="3">
    <location>
        <begin position="45"/>
        <end position="71"/>
    </location>
</feature>
<feature type="region of interest" description="Disordered" evidence="2">
    <location>
        <begin position="1"/>
        <end position="36"/>
    </location>
</feature>
<sequence length="343" mass="39135">MVEKLKELDESTLDDPNDHSEDEMQNTDDTTKEGGKRKRKFDFGFPMAILGALGGAAFNIFSISLTFITPFGRSSNYQKVGRIIRYLSAGITAVVVAPAIIGQSYLMHKGNNFRGTLNDIRDECNRFAIENDKLTESIDLLEDNVERLKDTHEALDNLAKTQGYNVNRLVDLCAEHKKIQNKMKKVLEAKAMQQLLNILLLSDTNGDFTFNEKETEKLMLRLRNCESLEIDEKELRKFIKKNNSVSLVMGLLRDMVHEQNSTFKSVTKKKKTIRPIKIACPKKFLSKERDNRNKKRARDIDRNKSIREGQAKDQEREILPSPSSPCVFVGTSFSDCFELNLCT</sequence>
<feature type="region of interest" description="Disordered" evidence="2">
    <location>
        <begin position="288"/>
        <end position="319"/>
    </location>
</feature>
<keyword evidence="3" id="KW-0472">Membrane</keyword>
<evidence type="ECO:0000256" key="1">
    <source>
        <dbReference type="SAM" id="Coils"/>
    </source>
</evidence>
<evidence type="ECO:0000313" key="4">
    <source>
        <dbReference type="EMBL" id="CAE4608030.1"/>
    </source>
</evidence>
<reference evidence="4" key="1">
    <citation type="submission" date="2021-01" db="EMBL/GenBank/DDBJ databases">
        <authorList>
            <person name="Corre E."/>
            <person name="Pelletier E."/>
            <person name="Niang G."/>
            <person name="Scheremetjew M."/>
            <person name="Finn R."/>
            <person name="Kale V."/>
            <person name="Holt S."/>
            <person name="Cochrane G."/>
            <person name="Meng A."/>
            <person name="Brown T."/>
            <person name="Cohen L."/>
        </authorList>
    </citation>
    <scope>NUCLEOTIDE SEQUENCE</scope>
    <source>
        <strain evidence="4">GSO104</strain>
    </source>
</reference>
<feature type="compositionally biased region" description="Acidic residues" evidence="2">
    <location>
        <begin position="10"/>
        <end position="26"/>
    </location>
</feature>
<evidence type="ECO:0000256" key="2">
    <source>
        <dbReference type="SAM" id="MobiDB-lite"/>
    </source>
</evidence>